<evidence type="ECO:0000313" key="8">
    <source>
        <dbReference type="EMBL" id="QLG72870.1"/>
    </source>
</evidence>
<keyword evidence="6" id="KW-0106">Calcium</keyword>
<keyword evidence="7" id="KW-0326">Glycosidase</keyword>
<reference evidence="8 9" key="1">
    <citation type="submission" date="2020-07" db="EMBL/GenBank/DDBJ databases">
        <title>The yeast mating-type switching endonuclease HO is a domesticated member of an unorthodox homing genetic element family.</title>
        <authorList>
            <person name="Coughlan A.Y."/>
            <person name="Lombardi L."/>
            <person name="Braun-Galleani S."/>
            <person name="Martos A.R."/>
            <person name="Galeote V."/>
            <person name="Bigey F."/>
            <person name="Dequin S."/>
            <person name="Byrne K.P."/>
            <person name="Wolfe K.H."/>
        </authorList>
    </citation>
    <scope>NUCLEOTIDE SEQUENCE [LARGE SCALE GENOMIC DNA]</scope>
    <source>
        <strain evidence="8 9">NRRL Y-6702</strain>
    </source>
</reference>
<gene>
    <name evidence="8" type="ORF">HG535_0D05790</name>
</gene>
<dbReference type="GO" id="GO:0005783">
    <property type="term" value="C:endoplasmic reticulum"/>
    <property type="evidence" value="ECO:0007669"/>
    <property type="project" value="TreeGrafter"/>
</dbReference>
<keyword evidence="4 7" id="KW-0378">Hydrolase</keyword>
<evidence type="ECO:0000256" key="4">
    <source>
        <dbReference type="ARBA" id="ARBA00022801"/>
    </source>
</evidence>
<proteinExistence type="inferred from homology"/>
<keyword evidence="9" id="KW-1185">Reference proteome</keyword>
<dbReference type="PANTHER" id="PTHR11742:SF103">
    <property type="entry name" value="ENDOPLASMIC RETICULUM MANNOSIDASE MNL2-RELATED"/>
    <property type="match status" value="1"/>
</dbReference>
<dbReference type="EMBL" id="CP058607">
    <property type="protein sequence ID" value="QLG72870.1"/>
    <property type="molecule type" value="Genomic_DNA"/>
</dbReference>
<dbReference type="GO" id="GO:0005509">
    <property type="term" value="F:calcium ion binding"/>
    <property type="evidence" value="ECO:0007669"/>
    <property type="project" value="InterPro"/>
</dbReference>
<comment type="pathway">
    <text evidence="2">Protein modification; protein glycosylation.</text>
</comment>
<evidence type="ECO:0000256" key="7">
    <source>
        <dbReference type="RuleBase" id="RU361193"/>
    </source>
</evidence>
<dbReference type="Proteomes" id="UP000509704">
    <property type="component" value="Chromosome 4"/>
</dbReference>
<dbReference type="InterPro" id="IPR012341">
    <property type="entry name" value="6hp_glycosidase-like_sf"/>
</dbReference>
<accession>A0A7H9B2M5</accession>
<dbReference type="GeneID" id="59236593"/>
<dbReference type="PRINTS" id="PR00747">
    <property type="entry name" value="GLYHDRLASE47"/>
</dbReference>
<keyword evidence="6" id="KW-0479">Metal-binding</keyword>
<dbReference type="SUPFAM" id="SSF48225">
    <property type="entry name" value="Seven-hairpin glycosidases"/>
    <property type="match status" value="1"/>
</dbReference>
<dbReference type="RefSeq" id="XP_037144597.1">
    <property type="nucleotide sequence ID" value="XM_037288702.1"/>
</dbReference>
<dbReference type="OrthoDB" id="8118055at2759"/>
<dbReference type="AlphaFoldDB" id="A0A7H9B2M5"/>
<dbReference type="InterPro" id="IPR036026">
    <property type="entry name" value="Seven-hairpin_glycosidases"/>
</dbReference>
<evidence type="ECO:0000313" key="9">
    <source>
        <dbReference type="Proteomes" id="UP000509704"/>
    </source>
</evidence>
<dbReference type="EC" id="3.2.1.-" evidence="7"/>
<keyword evidence="5" id="KW-1015">Disulfide bond</keyword>
<evidence type="ECO:0000256" key="1">
    <source>
        <dbReference type="ARBA" id="ARBA00001913"/>
    </source>
</evidence>
<protein>
    <recommendedName>
        <fullName evidence="7">alpha-1,2-Mannosidase</fullName>
        <ecNumber evidence="7">3.2.1.-</ecNumber>
    </recommendedName>
</protein>
<dbReference type="GO" id="GO:0036503">
    <property type="term" value="P:ERAD pathway"/>
    <property type="evidence" value="ECO:0007669"/>
    <property type="project" value="UniProtKB-ARBA"/>
</dbReference>
<dbReference type="InterPro" id="IPR050749">
    <property type="entry name" value="Glycosyl_Hydrolase_47"/>
</dbReference>
<dbReference type="KEGG" id="zmk:HG535_0D05790"/>
<sequence length="785" mass="89097">MSLPKALGSSIRRIRSVILLALTISLLFYYTFQNEINMLNSFAENEYIPSNVSDLTADEQRDMTADEKDLITNVESSTSDLSNPDTLREKNRYFPLLLQDASNDPSLLLGASNKLDTSALFTYKEKYPVLNEVSLPLTFSYLANDYPRIQTSQYETGDLQRNDLLSKIRRVFSSTWAIDVLPSTISTSISHEWPILLVDSMDTLYIMRLFDEFEQAVKIISNVNFKIPPESIKVIDVPDYGSRLLGGLISAYDLSQNSILLTKAIDVADFLLRSFDTPNRIPILKYDWRSKTSNKFPYQNSHSAGLTSLSLEFLRLAQITRSGKYFDATEKIFRTIAMSSDEFALPHMLPQIVDASGCTLISKKDVLSGKHLRDSKGMKSIDQNLNFVHCHQTGKLLRTAADKKGHQEIFEMKAQDHSLYGNLLKSLHILNGNDLIAMKDAHVDDNRKDSATRNNGGRLEKTTENNLDKAAAIKQIVTRAMDQINEYMSFNPLTPLSENLTFVSSLKAIIHKAPASQQFSIEIIKSYDMHHERCSLAGTLGLASKIADSGSYIEIAKKLTSSCFELFRLFKGSYVEDLLLDPCEAQQCLFNVPEKLHRLSQNYYQVEGSGKIKSGDRKTITTEEDIEGGDIERTLWFSESQGPSFLNLKSDDVQEETQEWKQHPSMPLWVNKMGKTNILSSTLIESVFYLYRITGETKWRKIGETMFKNTLEKLQALNAGAKGVWKVEEMHEDLEGKSLSEWYSRTLKYYYLLFSSSDDYTLDDYVFTSGGHLLKREPKLKEVTN</sequence>
<comment type="cofactor">
    <cofactor evidence="1 6">
        <name>Ca(2+)</name>
        <dbReference type="ChEBI" id="CHEBI:29108"/>
    </cofactor>
</comment>
<dbReference type="GO" id="GO:0016020">
    <property type="term" value="C:membrane"/>
    <property type="evidence" value="ECO:0007669"/>
    <property type="project" value="InterPro"/>
</dbReference>
<feature type="binding site" evidence="6">
    <location>
        <position position="769"/>
    </location>
    <ligand>
        <name>Ca(2+)</name>
        <dbReference type="ChEBI" id="CHEBI:29108"/>
    </ligand>
</feature>
<evidence type="ECO:0000256" key="2">
    <source>
        <dbReference type="ARBA" id="ARBA00004922"/>
    </source>
</evidence>
<dbReference type="PANTHER" id="PTHR11742">
    <property type="entry name" value="MANNOSYL-OLIGOSACCHARIDE ALPHA-1,2-MANNOSIDASE-RELATED"/>
    <property type="match status" value="1"/>
</dbReference>
<dbReference type="Gene3D" id="1.50.10.10">
    <property type="match status" value="1"/>
</dbReference>
<dbReference type="InterPro" id="IPR001382">
    <property type="entry name" value="Glyco_hydro_47"/>
</dbReference>
<organism evidence="8 9">
    <name type="scientific">Zygotorulaspora mrakii</name>
    <name type="common">Zygosaccharomyces mrakii</name>
    <dbReference type="NCBI Taxonomy" id="42260"/>
    <lineage>
        <taxon>Eukaryota</taxon>
        <taxon>Fungi</taxon>
        <taxon>Dikarya</taxon>
        <taxon>Ascomycota</taxon>
        <taxon>Saccharomycotina</taxon>
        <taxon>Saccharomycetes</taxon>
        <taxon>Saccharomycetales</taxon>
        <taxon>Saccharomycetaceae</taxon>
        <taxon>Zygotorulaspora</taxon>
    </lineage>
</organism>
<evidence type="ECO:0000256" key="3">
    <source>
        <dbReference type="ARBA" id="ARBA00007658"/>
    </source>
</evidence>
<name>A0A7H9B2M5_ZYGMR</name>
<dbReference type="GO" id="GO:0004571">
    <property type="term" value="F:mannosyl-oligosaccharide 1,2-alpha-mannosidase activity"/>
    <property type="evidence" value="ECO:0007669"/>
    <property type="project" value="InterPro"/>
</dbReference>
<dbReference type="GO" id="GO:0005975">
    <property type="term" value="P:carbohydrate metabolic process"/>
    <property type="evidence" value="ECO:0007669"/>
    <property type="project" value="InterPro"/>
</dbReference>
<evidence type="ECO:0000256" key="5">
    <source>
        <dbReference type="ARBA" id="ARBA00023157"/>
    </source>
</evidence>
<comment type="similarity">
    <text evidence="3 7">Belongs to the glycosyl hydrolase 47 family.</text>
</comment>
<dbReference type="Pfam" id="PF01532">
    <property type="entry name" value="Glyco_hydro_47"/>
    <property type="match status" value="1"/>
</dbReference>
<evidence type="ECO:0000256" key="6">
    <source>
        <dbReference type="PIRSR" id="PIRSR601382-2"/>
    </source>
</evidence>